<dbReference type="AlphaFoldDB" id="A0A841L447"/>
<name>A0A841L447_9SPHN</name>
<reference evidence="6 7" key="1">
    <citation type="submission" date="2020-08" db="EMBL/GenBank/DDBJ databases">
        <title>Genomic Encyclopedia of Type Strains, Phase IV (KMG-IV): sequencing the most valuable type-strain genomes for metagenomic binning, comparative biology and taxonomic classification.</title>
        <authorList>
            <person name="Goeker M."/>
        </authorList>
    </citation>
    <scope>NUCLEOTIDE SEQUENCE [LARGE SCALE GENOMIC DNA]</scope>
    <source>
        <strain evidence="6 7">DSM 102189</strain>
    </source>
</reference>
<accession>A0A841L447</accession>
<dbReference type="Proteomes" id="UP000538147">
    <property type="component" value="Unassembled WGS sequence"/>
</dbReference>
<evidence type="ECO:0000256" key="4">
    <source>
        <dbReference type="ARBA" id="ARBA00022989"/>
    </source>
</evidence>
<protein>
    <submittedName>
        <fullName evidence="6">UDP-N-acetylglucosamine:LPS N-acetylglucosamine transferase</fullName>
    </submittedName>
</protein>
<dbReference type="SUPFAM" id="SSF53756">
    <property type="entry name" value="UDP-Glycosyltransferase/glycogen phosphorylase"/>
    <property type="match status" value="1"/>
</dbReference>
<evidence type="ECO:0000256" key="2">
    <source>
        <dbReference type="ARBA" id="ARBA00022692"/>
    </source>
</evidence>
<comment type="subcellular location">
    <subcellularLocation>
        <location evidence="1">Endoplasmic reticulum membrane</location>
        <topology evidence="1">Single-pass membrane protein</topology>
    </subcellularLocation>
</comment>
<comment type="caution">
    <text evidence="6">The sequence shown here is derived from an EMBL/GenBank/DDBJ whole genome shotgun (WGS) entry which is preliminary data.</text>
</comment>
<dbReference type="Pfam" id="PF08660">
    <property type="entry name" value="Alg14"/>
    <property type="match status" value="1"/>
</dbReference>
<dbReference type="GO" id="GO:0004577">
    <property type="term" value="F:N-acetylglucosaminyldiphosphodolichol N-acetylglucosaminyltransferase activity"/>
    <property type="evidence" value="ECO:0007669"/>
    <property type="project" value="TreeGrafter"/>
</dbReference>
<sequence length="128" mass="14701">MPAYAAHAHFYVLNDKALLPPDMVGRTDFIVHSERDWRFFVNLWEAFRILRRERPDVILSTGAGPAVPFALVGRALFGCRILFVESITRISAPSMTGKLMYRLAHDFFYQWESLGRFFPRGRLGGPLL</sequence>
<dbReference type="InterPro" id="IPR013969">
    <property type="entry name" value="Oligosacch_biosynth_Alg14"/>
</dbReference>
<dbReference type="PANTHER" id="PTHR12154">
    <property type="entry name" value="GLYCOSYL TRANSFERASE-RELATED"/>
    <property type="match status" value="1"/>
</dbReference>
<keyword evidence="2" id="KW-0812">Transmembrane</keyword>
<evidence type="ECO:0000313" key="7">
    <source>
        <dbReference type="Proteomes" id="UP000538147"/>
    </source>
</evidence>
<keyword evidence="5" id="KW-0472">Membrane</keyword>
<evidence type="ECO:0000256" key="5">
    <source>
        <dbReference type="ARBA" id="ARBA00023136"/>
    </source>
</evidence>
<dbReference type="Gene3D" id="3.40.50.2000">
    <property type="entry name" value="Glycogen Phosphorylase B"/>
    <property type="match status" value="1"/>
</dbReference>
<proteinExistence type="predicted"/>
<keyword evidence="7" id="KW-1185">Reference proteome</keyword>
<dbReference type="EMBL" id="JACIIV010000002">
    <property type="protein sequence ID" value="MBB6226221.1"/>
    <property type="molecule type" value="Genomic_DNA"/>
</dbReference>
<evidence type="ECO:0000256" key="1">
    <source>
        <dbReference type="ARBA" id="ARBA00004389"/>
    </source>
</evidence>
<keyword evidence="6" id="KW-0808">Transferase</keyword>
<evidence type="ECO:0000256" key="3">
    <source>
        <dbReference type="ARBA" id="ARBA00022824"/>
    </source>
</evidence>
<dbReference type="GO" id="GO:0006488">
    <property type="term" value="P:dolichol-linked oligosaccharide biosynthetic process"/>
    <property type="evidence" value="ECO:0007669"/>
    <property type="project" value="InterPro"/>
</dbReference>
<dbReference type="PANTHER" id="PTHR12154:SF4">
    <property type="entry name" value="UDP-N-ACETYLGLUCOSAMINE TRANSFERASE SUBUNIT ALG14 HOMOLOG"/>
    <property type="match status" value="1"/>
</dbReference>
<evidence type="ECO:0000313" key="6">
    <source>
        <dbReference type="EMBL" id="MBB6226221.1"/>
    </source>
</evidence>
<organism evidence="6 7">
    <name type="scientific">Polymorphobacter multimanifer</name>
    <dbReference type="NCBI Taxonomy" id="1070431"/>
    <lineage>
        <taxon>Bacteria</taxon>
        <taxon>Pseudomonadati</taxon>
        <taxon>Pseudomonadota</taxon>
        <taxon>Alphaproteobacteria</taxon>
        <taxon>Sphingomonadales</taxon>
        <taxon>Sphingosinicellaceae</taxon>
        <taxon>Polymorphobacter</taxon>
    </lineage>
</organism>
<dbReference type="RefSeq" id="WP_184194501.1">
    <property type="nucleotide sequence ID" value="NZ_JACIIV010000002.1"/>
</dbReference>
<keyword evidence="3" id="KW-0256">Endoplasmic reticulum</keyword>
<keyword evidence="4" id="KW-1133">Transmembrane helix</keyword>
<gene>
    <name evidence="6" type="ORF">FHS79_000374</name>
</gene>